<dbReference type="InterPro" id="IPR033133">
    <property type="entry name" value="PUM-HD"/>
</dbReference>
<feature type="region of interest" description="Disordered" evidence="4">
    <location>
        <begin position="16"/>
        <end position="44"/>
    </location>
</feature>
<dbReference type="Pfam" id="PF00806">
    <property type="entry name" value="PUF"/>
    <property type="match status" value="8"/>
</dbReference>
<comment type="function">
    <text evidence="2">RNA-binding nucleolar protein required for pre-rRNA processing. Involved in production of 18S rRNA and assembly of small ribosomal subunit.</text>
</comment>
<evidence type="ECO:0000256" key="2">
    <source>
        <dbReference type="ARBA" id="ARBA00024893"/>
    </source>
</evidence>
<dbReference type="SMART" id="SM00025">
    <property type="entry name" value="Pumilio"/>
    <property type="match status" value="8"/>
</dbReference>
<dbReference type="InterPro" id="IPR011989">
    <property type="entry name" value="ARM-like"/>
</dbReference>
<feature type="compositionally biased region" description="Polar residues" evidence="4">
    <location>
        <begin position="143"/>
        <end position="152"/>
    </location>
</feature>
<accession>A0A4Z1NY76</accession>
<feature type="repeat" description="Pumilio" evidence="3">
    <location>
        <begin position="557"/>
        <end position="592"/>
    </location>
</feature>
<dbReference type="GO" id="GO:0000288">
    <property type="term" value="P:nuclear-transcribed mRNA catabolic process, deadenylation-dependent decay"/>
    <property type="evidence" value="ECO:0007669"/>
    <property type="project" value="TreeGrafter"/>
</dbReference>
<feature type="region of interest" description="Disordered" evidence="4">
    <location>
        <begin position="90"/>
        <end position="152"/>
    </location>
</feature>
<feature type="compositionally biased region" description="Polar residues" evidence="4">
    <location>
        <begin position="33"/>
        <end position="44"/>
    </location>
</feature>
<feature type="repeat" description="Pumilio" evidence="3">
    <location>
        <begin position="629"/>
        <end position="664"/>
    </location>
</feature>
<protein>
    <submittedName>
        <fullName evidence="6">Pumilio RNA-binding repeat</fullName>
    </submittedName>
</protein>
<feature type="repeat" description="Pumilio" evidence="3">
    <location>
        <begin position="593"/>
        <end position="628"/>
    </location>
</feature>
<evidence type="ECO:0000256" key="1">
    <source>
        <dbReference type="ARBA" id="ARBA00022737"/>
    </source>
</evidence>
<feature type="repeat" description="Pumilio" evidence="3">
    <location>
        <begin position="808"/>
        <end position="847"/>
    </location>
</feature>
<feature type="repeat" description="Pumilio" evidence="3">
    <location>
        <begin position="737"/>
        <end position="772"/>
    </location>
</feature>
<feature type="compositionally biased region" description="Basic and acidic residues" evidence="4">
    <location>
        <begin position="321"/>
        <end position="333"/>
    </location>
</feature>
<dbReference type="Gene3D" id="1.25.10.10">
    <property type="entry name" value="Leucine-rich Repeat Variant"/>
    <property type="match status" value="1"/>
</dbReference>
<dbReference type="Proteomes" id="UP000298493">
    <property type="component" value="Unassembled WGS sequence"/>
</dbReference>
<keyword evidence="1" id="KW-0677">Repeat</keyword>
<dbReference type="InterPro" id="IPR016024">
    <property type="entry name" value="ARM-type_fold"/>
</dbReference>
<feature type="compositionally biased region" description="Polar residues" evidence="4">
    <location>
        <begin position="334"/>
        <end position="370"/>
    </location>
</feature>
<organism evidence="6 7">
    <name type="scientific">Venturia nashicola</name>
    <dbReference type="NCBI Taxonomy" id="86259"/>
    <lineage>
        <taxon>Eukaryota</taxon>
        <taxon>Fungi</taxon>
        <taxon>Dikarya</taxon>
        <taxon>Ascomycota</taxon>
        <taxon>Pezizomycotina</taxon>
        <taxon>Dothideomycetes</taxon>
        <taxon>Pleosporomycetidae</taxon>
        <taxon>Venturiales</taxon>
        <taxon>Venturiaceae</taxon>
        <taxon>Venturia</taxon>
    </lineage>
</organism>
<evidence type="ECO:0000313" key="6">
    <source>
        <dbReference type="EMBL" id="TID20139.1"/>
    </source>
</evidence>
<dbReference type="InterPro" id="IPR033712">
    <property type="entry name" value="Pumilio_RNA-bd"/>
</dbReference>
<feature type="compositionally biased region" description="Polar residues" evidence="4">
    <location>
        <begin position="99"/>
        <end position="116"/>
    </location>
</feature>
<dbReference type="InterPro" id="IPR001313">
    <property type="entry name" value="Pumilio_RNA-bd_rpt"/>
</dbReference>
<evidence type="ECO:0000259" key="5">
    <source>
        <dbReference type="PROSITE" id="PS50303"/>
    </source>
</evidence>
<feature type="compositionally biased region" description="Polar residues" evidence="4">
    <location>
        <begin position="192"/>
        <end position="208"/>
    </location>
</feature>
<proteinExistence type="predicted"/>
<name>A0A4Z1NY76_9PEZI</name>
<gene>
    <name evidence="6" type="ORF">E6O75_ATG07599</name>
</gene>
<feature type="compositionally biased region" description="Low complexity" evidence="4">
    <location>
        <begin position="117"/>
        <end position="131"/>
    </location>
</feature>
<feature type="compositionally biased region" description="Polar residues" evidence="4">
    <location>
        <begin position="172"/>
        <end position="184"/>
    </location>
</feature>
<dbReference type="PANTHER" id="PTHR12537:SF12">
    <property type="entry name" value="MATERNAL PROTEIN PUMILIO"/>
    <property type="match status" value="1"/>
</dbReference>
<feature type="compositionally biased region" description="Low complexity" evidence="4">
    <location>
        <begin position="20"/>
        <end position="32"/>
    </location>
</feature>
<sequence>MARNQDDMMMRPAALPARYTNGTKQNGTGQNGASNEMGSNGMASNGTNPLAMSHDNAVSQNTMNGMSNKKGMNNMHGMNSINGINGMTSFGTGRPVLSDRSNPVMRSSDSVTGSRAPSSSSTWHSSPWTSTGATRENSRTRETSSLGGRTNIESANSYQALLGSSEVWIDPTASSQPPIRSVRTSPVRRDSSFSVQDPGSAPSTSQTVFGARPAYQRPTNGISGNQGQRNSDGAAHPFGHQTRLSDENLHDENSQSGGSSFLRRQPPTLPSPTDANNSRNSSFGPSRNGSRDLSLPPSRNGSDHQGAGMGRFGQPAAQFRPRNDWKYPFDRNDSQSGDLTGMLTQMNISNGQCGVNHGRSQSSAQSPQELYSQPLKSLANGHDDMTMASHNAVVGFQSDAENIFLNSLQQQQQSDLRSIQRAIYHSTSNDIPQNSYTSNVRAVPPYQNQQDQAQIAALNFQQQQQHQQMLMLQQHAAAGYRTLYAPHQPSRMNPQPPYQYPMMPMQPAILQGGPAHQHNSNDAMADSRISSPKLNEFKATHKDCANKSSARRWELKDIAGHVVEFSGDQHGSRFLQSRIESANSDEKEKLFQEILPEAVQLTKDLFGNWVIQKLFNHGDQAQKRALADKLKTKMYSLSTQMYACRVVQHALEHVLSDQQNELVQELEPWIEKLARHQHGNHVIQCSIQCLDSHWVQTVLDAVHPKIVSLAKDQFGCRVIQRLLENCVEPTKRRIFDELHPNTLIIITDQYGNYVAQNMMKFGGPDDRSKMIGLVKQHLLTFAKNKFASNVVEKCLSFGSIEQRRDLMEVLLHNPDYMCQLIQDQYGNYVIQQFLHLLEDLDYSRLVEEMKPQMAKAKTNSSGKQIAAVEKLMHKQTTNGKNDTPDGRALPTPSGPQIGSREN</sequence>
<dbReference type="PANTHER" id="PTHR12537">
    <property type="entry name" value="RNA BINDING PROTEIN PUMILIO-RELATED"/>
    <property type="match status" value="1"/>
</dbReference>
<comment type="caution">
    <text evidence="6">The sequence shown here is derived from an EMBL/GenBank/DDBJ whole genome shotgun (WGS) entry which is preliminary data.</text>
</comment>
<dbReference type="GO" id="GO:0005737">
    <property type="term" value="C:cytoplasm"/>
    <property type="evidence" value="ECO:0007669"/>
    <property type="project" value="TreeGrafter"/>
</dbReference>
<dbReference type="STRING" id="86259.A0A4Z1NY76"/>
<dbReference type="GO" id="GO:0003730">
    <property type="term" value="F:mRNA 3'-UTR binding"/>
    <property type="evidence" value="ECO:0007669"/>
    <property type="project" value="TreeGrafter"/>
</dbReference>
<evidence type="ECO:0000313" key="7">
    <source>
        <dbReference type="Proteomes" id="UP000298493"/>
    </source>
</evidence>
<feature type="region of interest" description="Disordered" evidence="4">
    <location>
        <begin position="870"/>
        <end position="902"/>
    </location>
</feature>
<dbReference type="PROSITE" id="PS50303">
    <property type="entry name" value="PUM_HD"/>
    <property type="match status" value="1"/>
</dbReference>
<evidence type="ECO:0000256" key="3">
    <source>
        <dbReference type="PROSITE-ProRule" id="PRU00317"/>
    </source>
</evidence>
<feature type="region of interest" description="Disordered" evidence="4">
    <location>
        <begin position="169"/>
        <end position="370"/>
    </location>
</feature>
<reference evidence="6 7" key="1">
    <citation type="submission" date="2019-04" db="EMBL/GenBank/DDBJ databases">
        <title>High contiguity whole genome sequence and gene annotation resource for two Venturia nashicola isolates.</title>
        <authorList>
            <person name="Prokchorchik M."/>
            <person name="Won K."/>
            <person name="Lee Y."/>
            <person name="Choi E.D."/>
            <person name="Segonzac C."/>
            <person name="Sohn K.H."/>
        </authorList>
    </citation>
    <scope>NUCLEOTIDE SEQUENCE [LARGE SCALE GENOMIC DNA]</scope>
    <source>
        <strain evidence="6 7">PRI2</strain>
    </source>
</reference>
<evidence type="ECO:0000256" key="4">
    <source>
        <dbReference type="SAM" id="MobiDB-lite"/>
    </source>
</evidence>
<keyword evidence="7" id="KW-1185">Reference proteome</keyword>
<feature type="compositionally biased region" description="Basic and acidic residues" evidence="4">
    <location>
        <begin position="243"/>
        <end position="253"/>
    </location>
</feature>
<feature type="compositionally biased region" description="Polar residues" evidence="4">
    <location>
        <begin position="271"/>
        <end position="288"/>
    </location>
</feature>
<feature type="compositionally biased region" description="Polar residues" evidence="4">
    <location>
        <begin position="217"/>
        <end position="231"/>
    </location>
</feature>
<dbReference type="SUPFAM" id="SSF48371">
    <property type="entry name" value="ARM repeat"/>
    <property type="match status" value="1"/>
</dbReference>
<feature type="repeat" description="Pumilio" evidence="3">
    <location>
        <begin position="701"/>
        <end position="736"/>
    </location>
</feature>
<feature type="domain" description="PUM-HD" evidence="5">
    <location>
        <begin position="536"/>
        <end position="873"/>
    </location>
</feature>
<dbReference type="PROSITE" id="PS50302">
    <property type="entry name" value="PUM"/>
    <property type="match status" value="7"/>
</dbReference>
<dbReference type="CDD" id="cd07920">
    <property type="entry name" value="Pumilio"/>
    <property type="match status" value="1"/>
</dbReference>
<dbReference type="OrthoDB" id="668540at2759"/>
<feature type="repeat" description="Pumilio" evidence="3">
    <location>
        <begin position="665"/>
        <end position="700"/>
    </location>
</feature>
<dbReference type="EMBL" id="SNSC02000011">
    <property type="protein sequence ID" value="TID20139.1"/>
    <property type="molecule type" value="Genomic_DNA"/>
</dbReference>
<dbReference type="AlphaFoldDB" id="A0A4Z1NY76"/>